<protein>
    <submittedName>
        <fullName evidence="1">Uncharacterized protein</fullName>
    </submittedName>
</protein>
<keyword evidence="2" id="KW-1185">Reference proteome</keyword>
<evidence type="ECO:0000313" key="2">
    <source>
        <dbReference type="Proteomes" id="UP000182598"/>
    </source>
</evidence>
<name>A0A0K6GZB3_9GAMM</name>
<accession>A0A0K6GZB3</accession>
<evidence type="ECO:0000313" key="1">
    <source>
        <dbReference type="EMBL" id="CUA83964.1"/>
    </source>
</evidence>
<dbReference type="RefSeq" id="WP_055438469.1">
    <property type="nucleotide sequence ID" value="NZ_CYHB01000001.1"/>
</dbReference>
<dbReference type="Proteomes" id="UP000182598">
    <property type="component" value="Unassembled WGS sequence"/>
</dbReference>
<dbReference type="AlphaFoldDB" id="A0A0K6GZB3"/>
<sequence length="140" mass="16601">MASQTVIKKRITGSVFEIVHCAGALDSLDEALESIPKNKRQSWLRGVNRQFERLANGQRLSKENFPTEGELPRRPGQQVVKHFKALKRIPLRAYLWKSERFENRYYVSHYVYKNYDRLKPKDTDLVARNWRAVEEHQEDE</sequence>
<gene>
    <name evidence="1" type="ORF">Ga0061064_0824</name>
</gene>
<dbReference type="OrthoDB" id="6198200at2"/>
<reference evidence="2" key="1">
    <citation type="submission" date="2015-08" db="EMBL/GenBank/DDBJ databases">
        <authorList>
            <person name="Varghese N."/>
        </authorList>
    </citation>
    <scope>NUCLEOTIDE SEQUENCE [LARGE SCALE GENOMIC DNA]</scope>
    <source>
        <strain evidence="2">DSM 27808</strain>
    </source>
</reference>
<organism evidence="1 2">
    <name type="scientific">Pseudidiomarina woesei</name>
    <dbReference type="NCBI Taxonomy" id="1381080"/>
    <lineage>
        <taxon>Bacteria</taxon>
        <taxon>Pseudomonadati</taxon>
        <taxon>Pseudomonadota</taxon>
        <taxon>Gammaproteobacteria</taxon>
        <taxon>Alteromonadales</taxon>
        <taxon>Idiomarinaceae</taxon>
        <taxon>Pseudidiomarina</taxon>
    </lineage>
</organism>
<proteinExistence type="predicted"/>
<dbReference type="EMBL" id="CYHB01000001">
    <property type="protein sequence ID" value="CUA83964.1"/>
    <property type="molecule type" value="Genomic_DNA"/>
</dbReference>